<keyword evidence="2" id="KW-1185">Reference proteome</keyword>
<gene>
    <name evidence="1" type="ORF">MLD38_034821</name>
</gene>
<proteinExistence type="predicted"/>
<dbReference type="EMBL" id="CM042889">
    <property type="protein sequence ID" value="KAI4321440.1"/>
    <property type="molecule type" value="Genomic_DNA"/>
</dbReference>
<evidence type="ECO:0000313" key="1">
    <source>
        <dbReference type="EMBL" id="KAI4321440.1"/>
    </source>
</evidence>
<comment type="caution">
    <text evidence="1">The sequence shown here is derived from an EMBL/GenBank/DDBJ whole genome shotgun (WGS) entry which is preliminary data.</text>
</comment>
<organism evidence="1 2">
    <name type="scientific">Melastoma candidum</name>
    <dbReference type="NCBI Taxonomy" id="119954"/>
    <lineage>
        <taxon>Eukaryota</taxon>
        <taxon>Viridiplantae</taxon>
        <taxon>Streptophyta</taxon>
        <taxon>Embryophyta</taxon>
        <taxon>Tracheophyta</taxon>
        <taxon>Spermatophyta</taxon>
        <taxon>Magnoliopsida</taxon>
        <taxon>eudicotyledons</taxon>
        <taxon>Gunneridae</taxon>
        <taxon>Pentapetalae</taxon>
        <taxon>rosids</taxon>
        <taxon>malvids</taxon>
        <taxon>Myrtales</taxon>
        <taxon>Melastomataceae</taxon>
        <taxon>Melastomatoideae</taxon>
        <taxon>Melastomateae</taxon>
        <taxon>Melastoma</taxon>
    </lineage>
</organism>
<protein>
    <submittedName>
        <fullName evidence="1">Uncharacterized protein</fullName>
    </submittedName>
</protein>
<accession>A0ACB9MEZ7</accession>
<evidence type="ECO:0000313" key="2">
    <source>
        <dbReference type="Proteomes" id="UP001057402"/>
    </source>
</evidence>
<dbReference type="Proteomes" id="UP001057402">
    <property type="component" value="Chromosome 10"/>
</dbReference>
<name>A0ACB9MEZ7_9MYRT</name>
<sequence length="427" mass="46419">MVSMKKADRNPVYGAKLSSVVPASVTGDYKVRHELADQDLALKLHYIKGVYVFREDAVRGLSIYDLKKPMFCWLDLFPAASGRIRRGEDDSNDSFPGRPFVKCNDSGVRIVEARCELTVDEWLSGTEEGLHSPDTLAYDQVLGPDLGFSPLVYVQFTWFKCGGMSLGLSWAHLLGDFFSASSFINLWALLLSDHVPPSSLHMPPPPTPTDSPSPFKPVAPVGDLWIAPSCPMMGTLSLRVTPEQLERLHALSGLVRPRDLSAFELISAVLWKSVSRVRADRGTRSAVVCERRRAPRGDAFESPVNAMAFGRAEADFSVAEAEVEEILGVIRKRKGGGWALEHPTGDYVAYGAELTFVDLEGLEIGGVEINGEKAVFASYGVGGVGEGGAVVVLPEVAGKGMGRRVNVIMPEAELGKVRDELTVTWGL</sequence>
<reference evidence="2" key="1">
    <citation type="journal article" date="2023" name="Front. Plant Sci.">
        <title>Chromosomal-level genome assembly of Melastoma candidum provides insights into trichome evolution.</title>
        <authorList>
            <person name="Zhong Y."/>
            <person name="Wu W."/>
            <person name="Sun C."/>
            <person name="Zou P."/>
            <person name="Liu Y."/>
            <person name="Dai S."/>
            <person name="Zhou R."/>
        </authorList>
    </citation>
    <scope>NUCLEOTIDE SEQUENCE [LARGE SCALE GENOMIC DNA]</scope>
</reference>